<dbReference type="AlphaFoldDB" id="A0A369KVJ7"/>
<organism evidence="1 2">
    <name type="scientific">Spirobacillus cienkowskii</name>
    <dbReference type="NCBI Taxonomy" id="495820"/>
    <lineage>
        <taxon>Bacteria</taxon>
        <taxon>Pseudomonadati</taxon>
        <taxon>Bdellovibrionota</taxon>
        <taxon>Oligoflexia</taxon>
        <taxon>Silvanigrellales</taxon>
        <taxon>Spirobacillus</taxon>
    </lineage>
</organism>
<proteinExistence type="predicted"/>
<dbReference type="Proteomes" id="UP000253934">
    <property type="component" value="Unassembled WGS sequence"/>
</dbReference>
<name>A0A369KVJ7_9BACT</name>
<evidence type="ECO:0000313" key="2">
    <source>
        <dbReference type="Proteomes" id="UP000253934"/>
    </source>
</evidence>
<gene>
    <name evidence="1" type="ORF">DCC88_00245</name>
</gene>
<keyword evidence="2" id="KW-1185">Reference proteome</keyword>
<comment type="caution">
    <text evidence="1">The sequence shown here is derived from an EMBL/GenBank/DDBJ whole genome shotgun (WGS) entry which is preliminary data.</text>
</comment>
<protein>
    <submittedName>
        <fullName evidence="1">Uncharacterized protein</fullName>
    </submittedName>
</protein>
<dbReference type="EMBL" id="QOVW01000001">
    <property type="protein sequence ID" value="RDB37390.1"/>
    <property type="molecule type" value="Genomic_DNA"/>
</dbReference>
<reference evidence="1" key="1">
    <citation type="submission" date="2018-04" db="EMBL/GenBank/DDBJ databases">
        <title>Draft genome sequence of the Candidatus Spirobacillus cienkowskii, a pathogen of freshwater Daphnia species, reconstructed from hemolymph metagenomic reads.</title>
        <authorList>
            <person name="Bresciani L."/>
            <person name="Lemos L.N."/>
            <person name="Wale N."/>
            <person name="Lin J.Y."/>
            <person name="Fernandes G.R."/>
            <person name="Duffy M.A."/>
            <person name="Rodrigues J.M."/>
        </authorList>
    </citation>
    <scope>NUCLEOTIDE SEQUENCE [LARGE SCALE GENOMIC DNA]</scope>
    <source>
        <strain evidence="1">Binning01</strain>
    </source>
</reference>
<evidence type="ECO:0000313" key="1">
    <source>
        <dbReference type="EMBL" id="RDB37390.1"/>
    </source>
</evidence>
<accession>A0A369KVJ7</accession>
<sequence>MENNSEIVKIFTSNDFNVKFDEILRDKISKQDENFKTDENFISFFKKRFFLSQFYNTSLANFFEKTSYTFVIKSNIIVELFLKYDQFFDLEFDLVSLYQQELSKLISVQNFHENSYDKE</sequence>